<feature type="transmembrane region" description="Helical" evidence="1">
    <location>
        <begin position="52"/>
        <end position="84"/>
    </location>
</feature>
<accession>A0ABW5KCQ9</accession>
<dbReference type="Pfam" id="PF13687">
    <property type="entry name" value="DUF4153"/>
    <property type="match status" value="1"/>
</dbReference>
<keyword evidence="1" id="KW-1133">Transmembrane helix</keyword>
<feature type="transmembrane region" description="Helical" evidence="1">
    <location>
        <begin position="270"/>
        <end position="289"/>
    </location>
</feature>
<feature type="transmembrane region" description="Helical" evidence="1">
    <location>
        <begin position="173"/>
        <end position="190"/>
    </location>
</feature>
<feature type="transmembrane region" description="Helical" evidence="1">
    <location>
        <begin position="96"/>
        <end position="114"/>
    </location>
</feature>
<keyword evidence="1" id="KW-0812">Transmembrane</keyword>
<dbReference type="Proteomes" id="UP001597394">
    <property type="component" value="Unassembled WGS sequence"/>
</dbReference>
<feature type="transmembrane region" description="Helical" evidence="1">
    <location>
        <begin position="23"/>
        <end position="40"/>
    </location>
</feature>
<protein>
    <submittedName>
        <fullName evidence="2">DUF4173 domain-containing protein</fullName>
    </submittedName>
</protein>
<evidence type="ECO:0000313" key="2">
    <source>
        <dbReference type="EMBL" id="MFD2545735.1"/>
    </source>
</evidence>
<proteinExistence type="predicted"/>
<dbReference type="EMBL" id="JBHULG010000002">
    <property type="protein sequence ID" value="MFD2545735.1"/>
    <property type="molecule type" value="Genomic_DNA"/>
</dbReference>
<keyword evidence="1" id="KW-0472">Membrane</keyword>
<feature type="transmembrane region" description="Helical" evidence="1">
    <location>
        <begin position="231"/>
        <end position="250"/>
    </location>
</feature>
<organism evidence="2 3">
    <name type="scientific">Kaistella montana</name>
    <dbReference type="NCBI Taxonomy" id="1849733"/>
    <lineage>
        <taxon>Bacteria</taxon>
        <taxon>Pseudomonadati</taxon>
        <taxon>Bacteroidota</taxon>
        <taxon>Flavobacteriia</taxon>
        <taxon>Flavobacteriales</taxon>
        <taxon>Weeksellaceae</taxon>
        <taxon>Chryseobacterium group</taxon>
        <taxon>Kaistella</taxon>
    </lineage>
</organism>
<keyword evidence="3" id="KW-1185">Reference proteome</keyword>
<reference evidence="3" key="1">
    <citation type="journal article" date="2019" name="Int. J. Syst. Evol. Microbiol.">
        <title>The Global Catalogue of Microorganisms (GCM) 10K type strain sequencing project: providing services to taxonomists for standard genome sequencing and annotation.</title>
        <authorList>
            <consortium name="The Broad Institute Genomics Platform"/>
            <consortium name="The Broad Institute Genome Sequencing Center for Infectious Disease"/>
            <person name="Wu L."/>
            <person name="Ma J."/>
        </authorList>
    </citation>
    <scope>NUCLEOTIDE SEQUENCE [LARGE SCALE GENOMIC DNA]</scope>
    <source>
        <strain evidence="3">KCTC 52204</strain>
    </source>
</reference>
<evidence type="ECO:0000313" key="3">
    <source>
        <dbReference type="Proteomes" id="UP001597394"/>
    </source>
</evidence>
<name>A0ABW5KCQ9_9FLAO</name>
<evidence type="ECO:0000256" key="1">
    <source>
        <dbReference type="SAM" id="Phobius"/>
    </source>
</evidence>
<comment type="caution">
    <text evidence="2">The sequence shown here is derived from an EMBL/GenBank/DDBJ whole genome shotgun (WGS) entry which is preliminary data.</text>
</comment>
<dbReference type="RefSeq" id="WP_255930325.1">
    <property type="nucleotide sequence ID" value="NZ_JANFQP010000002.1"/>
</dbReference>
<gene>
    <name evidence="2" type="ORF">ACFSO8_09705</name>
</gene>
<feature type="transmembrane region" description="Helical" evidence="1">
    <location>
        <begin position="338"/>
        <end position="356"/>
    </location>
</feature>
<sequence length="452" mass="52376">MKKHQLILLTTALFTALFYGEDLGLNFGILGICYALLTLYQTPEKNRTRKFLIIFVLGVLSNVAFAWYGDFVSFLAVFSSMFLLAFLSKNKDLKSILVIPLFVVNFATFVYRFFKFEDWLPKTQTSRAVQKLISLFLIPGILLLLFLGIYSVASTNFSGIFTDYEFDFNAWEFFVLSALGFFIAFNYWNFKVENFLFSWNHQLKNDFLNEEKSLKPSFSFLDFNAERRSGIVSLLALNLLLIVFIITFNYEVFVEIPRSADQLSGETHQRVNAVILSIIMAVLVILFYFKGSFNFDQEAKPLKILAKIWVVLNAILVISALIKISEYVVNFGLTYKRMGVYAFLILALIGLFFTFIKIQKPKTNAFIFNHMIWCFYGTILVASFINWGNFATVYNLKNGKGDFNFYNTLHYNDEILNRHFPNEMKASAKKIVAKQEQKNPFLSQFIYYKTLK</sequence>
<feature type="transmembrane region" description="Helical" evidence="1">
    <location>
        <begin position="301"/>
        <end position="322"/>
    </location>
</feature>
<dbReference type="InterPro" id="IPR025291">
    <property type="entry name" value="DUF4153"/>
</dbReference>
<feature type="transmembrane region" description="Helical" evidence="1">
    <location>
        <begin position="368"/>
        <end position="388"/>
    </location>
</feature>
<feature type="transmembrane region" description="Helical" evidence="1">
    <location>
        <begin position="135"/>
        <end position="153"/>
    </location>
</feature>